<evidence type="ECO:0000256" key="5">
    <source>
        <dbReference type="SAM" id="MobiDB-lite"/>
    </source>
</evidence>
<dbReference type="Gene3D" id="3.40.366.10">
    <property type="entry name" value="Malonyl-Coenzyme A Acyl Carrier Protein, domain 2"/>
    <property type="match status" value="2"/>
</dbReference>
<dbReference type="SUPFAM" id="SSF55048">
    <property type="entry name" value="Probable ACP-binding domain of malonyl-CoA ACP transacylase"/>
    <property type="match status" value="1"/>
</dbReference>
<feature type="domain" description="Carrier" evidence="6">
    <location>
        <begin position="816"/>
        <end position="891"/>
    </location>
</feature>
<dbReference type="Pfam" id="PF00550">
    <property type="entry name" value="PP-binding"/>
    <property type="match status" value="2"/>
</dbReference>
<dbReference type="AlphaFoldDB" id="A0A1C7LKS2"/>
<dbReference type="OrthoDB" id="329835at2759"/>
<dbReference type="Gene3D" id="1.10.1200.10">
    <property type="entry name" value="ACP-like"/>
    <property type="match status" value="2"/>
</dbReference>
<dbReference type="SMART" id="SM00827">
    <property type="entry name" value="PKS_AT"/>
    <property type="match status" value="1"/>
</dbReference>
<keyword evidence="3" id="KW-0808">Transferase</keyword>
<name>A0A1C7LKS2_GRIFR</name>
<dbReference type="STRING" id="5627.A0A1C7LKS2"/>
<dbReference type="InterPro" id="IPR049552">
    <property type="entry name" value="PKS_DH_N"/>
</dbReference>
<feature type="active site" description="Proton acceptor; for dehydratase activity" evidence="4">
    <location>
        <position position="501"/>
    </location>
</feature>
<feature type="region of interest" description="Disordered" evidence="5">
    <location>
        <begin position="888"/>
        <end position="919"/>
    </location>
</feature>
<evidence type="ECO:0000256" key="2">
    <source>
        <dbReference type="ARBA" id="ARBA00022553"/>
    </source>
</evidence>
<dbReference type="PROSITE" id="PS52019">
    <property type="entry name" value="PKS_MFAS_DH"/>
    <property type="match status" value="1"/>
</dbReference>
<dbReference type="InterPro" id="IPR049551">
    <property type="entry name" value="PKS_DH_C"/>
</dbReference>
<feature type="region of interest" description="C-terminal hotdog fold" evidence="4">
    <location>
        <begin position="627"/>
        <end position="777"/>
    </location>
</feature>
<dbReference type="InterPro" id="IPR049900">
    <property type="entry name" value="PKS_mFAS_DH"/>
</dbReference>
<dbReference type="GO" id="GO:0031177">
    <property type="term" value="F:phosphopantetheine binding"/>
    <property type="evidence" value="ECO:0007669"/>
    <property type="project" value="InterPro"/>
</dbReference>
<organism evidence="8 9">
    <name type="scientific">Grifola frondosa</name>
    <name type="common">Maitake</name>
    <name type="synonym">Polyporus frondosus</name>
    <dbReference type="NCBI Taxonomy" id="5627"/>
    <lineage>
        <taxon>Eukaryota</taxon>
        <taxon>Fungi</taxon>
        <taxon>Dikarya</taxon>
        <taxon>Basidiomycota</taxon>
        <taxon>Agaricomycotina</taxon>
        <taxon>Agaricomycetes</taxon>
        <taxon>Polyporales</taxon>
        <taxon>Grifolaceae</taxon>
        <taxon>Grifola</taxon>
    </lineage>
</organism>
<dbReference type="InterPro" id="IPR006162">
    <property type="entry name" value="Ppantetheine_attach_site"/>
</dbReference>
<dbReference type="Pfam" id="PF21089">
    <property type="entry name" value="PKS_DH_N"/>
    <property type="match status" value="1"/>
</dbReference>
<dbReference type="SMART" id="SM00823">
    <property type="entry name" value="PKS_PP"/>
    <property type="match status" value="2"/>
</dbReference>
<dbReference type="GO" id="GO:0006633">
    <property type="term" value="P:fatty acid biosynthetic process"/>
    <property type="evidence" value="ECO:0007669"/>
    <property type="project" value="TreeGrafter"/>
</dbReference>
<dbReference type="NCBIfam" id="TIGR04532">
    <property type="entry name" value="PT_fungal_PKS"/>
    <property type="match status" value="1"/>
</dbReference>
<dbReference type="Gene3D" id="3.40.50.1820">
    <property type="entry name" value="alpha/beta hydrolase"/>
    <property type="match status" value="1"/>
</dbReference>
<feature type="domain" description="PKS/mFAS DH" evidence="7">
    <location>
        <begin position="468"/>
        <end position="777"/>
    </location>
</feature>
<dbReference type="PROSITE" id="PS50075">
    <property type="entry name" value="CARRIER"/>
    <property type="match status" value="2"/>
</dbReference>
<keyword evidence="2" id="KW-0597">Phosphoprotein</keyword>
<accession>A0A1C7LKS2</accession>
<dbReference type="InterPro" id="IPR016035">
    <property type="entry name" value="Acyl_Trfase/lysoPLipase"/>
</dbReference>
<dbReference type="Gene3D" id="3.10.129.110">
    <property type="entry name" value="Polyketide synthase dehydratase"/>
    <property type="match status" value="1"/>
</dbReference>
<keyword evidence="9" id="KW-1185">Reference proteome</keyword>
<dbReference type="GO" id="GO:0044550">
    <property type="term" value="P:secondary metabolite biosynthetic process"/>
    <property type="evidence" value="ECO:0007669"/>
    <property type="project" value="UniProtKB-ARBA"/>
</dbReference>
<keyword evidence="1" id="KW-0596">Phosphopantetheine</keyword>
<comment type="caution">
    <text evidence="8">The sequence shown here is derived from an EMBL/GenBank/DDBJ whole genome shotgun (WGS) entry which is preliminary data.</text>
</comment>
<dbReference type="Pfam" id="PF00975">
    <property type="entry name" value="Thioesterase"/>
    <property type="match status" value="1"/>
</dbReference>
<dbReference type="InterPro" id="IPR016036">
    <property type="entry name" value="Malonyl_transacylase_ACP-bd"/>
</dbReference>
<dbReference type="InterPro" id="IPR042104">
    <property type="entry name" value="PKS_dehydratase_sf"/>
</dbReference>
<gene>
    <name evidence="8" type="primary">wA</name>
    <name evidence="8" type="ORF">A0H81_14860</name>
</gene>
<dbReference type="Gene3D" id="3.30.70.3290">
    <property type="match status" value="2"/>
</dbReference>
<dbReference type="InterPro" id="IPR020807">
    <property type="entry name" value="PKS_DH"/>
</dbReference>
<dbReference type="PANTHER" id="PTHR43775:SF21">
    <property type="entry name" value="NON-REDUCING POLYKETIDE SYNTHASE AUSA-RELATED"/>
    <property type="match status" value="1"/>
</dbReference>
<dbReference type="EMBL" id="LUGG01000053">
    <property type="protein sequence ID" value="OBZ65138.1"/>
    <property type="molecule type" value="Genomic_DNA"/>
</dbReference>
<dbReference type="InterPro" id="IPR001227">
    <property type="entry name" value="Ac_transferase_dom_sf"/>
</dbReference>
<dbReference type="Pfam" id="PF14765">
    <property type="entry name" value="PS-DH"/>
    <property type="match status" value="1"/>
</dbReference>
<evidence type="ECO:0000313" key="8">
    <source>
        <dbReference type="EMBL" id="OBZ65138.1"/>
    </source>
</evidence>
<evidence type="ECO:0000313" key="9">
    <source>
        <dbReference type="Proteomes" id="UP000092993"/>
    </source>
</evidence>
<dbReference type="InterPro" id="IPR030918">
    <property type="entry name" value="PT_fungal_PKS"/>
</dbReference>
<dbReference type="PANTHER" id="PTHR43775">
    <property type="entry name" value="FATTY ACID SYNTHASE"/>
    <property type="match status" value="1"/>
</dbReference>
<evidence type="ECO:0000256" key="1">
    <source>
        <dbReference type="ARBA" id="ARBA00022450"/>
    </source>
</evidence>
<feature type="region of interest" description="N-terminal hotdog fold" evidence="4">
    <location>
        <begin position="468"/>
        <end position="602"/>
    </location>
</feature>
<dbReference type="GO" id="GO:0004312">
    <property type="term" value="F:fatty acid synthase activity"/>
    <property type="evidence" value="ECO:0007669"/>
    <property type="project" value="TreeGrafter"/>
</dbReference>
<feature type="region of interest" description="Disordered" evidence="5">
    <location>
        <begin position="788"/>
        <end position="811"/>
    </location>
</feature>
<dbReference type="InterPro" id="IPR009081">
    <property type="entry name" value="PP-bd_ACP"/>
</dbReference>
<evidence type="ECO:0000259" key="7">
    <source>
        <dbReference type="PROSITE" id="PS52019"/>
    </source>
</evidence>
<evidence type="ECO:0000259" key="6">
    <source>
        <dbReference type="PROSITE" id="PS50075"/>
    </source>
</evidence>
<dbReference type="Pfam" id="PF22621">
    <property type="entry name" value="CurL-like_PKS_C"/>
    <property type="match status" value="1"/>
</dbReference>
<dbReference type="SMART" id="SM00826">
    <property type="entry name" value="PKS_DH"/>
    <property type="match status" value="1"/>
</dbReference>
<evidence type="ECO:0000256" key="4">
    <source>
        <dbReference type="PROSITE-ProRule" id="PRU01363"/>
    </source>
</evidence>
<dbReference type="PROSITE" id="PS00012">
    <property type="entry name" value="PHOSPHOPANTETHEINE"/>
    <property type="match status" value="2"/>
</dbReference>
<dbReference type="SUPFAM" id="SSF52151">
    <property type="entry name" value="FabD/lysophospholipase-like"/>
    <property type="match status" value="1"/>
</dbReference>
<dbReference type="Pfam" id="PF00698">
    <property type="entry name" value="Acyl_transf_1"/>
    <property type="match status" value="1"/>
</dbReference>
<sequence length="1226" mass="130354">MGLLNNFGAAGSNGALIVEEPRSPARRTLEVAAGQLRAALIAQLEGAPHEALALADVAYSSTARRKLFRHRVAVTGRSAAELLANLRDAQIAEVVPQKGGERAKVLFAFSGQGGQYVGMGAELYERVPFVRKIVDRCHAKLVEWGLPGVVDVIKKGGEVDVESAEAFQAFQSAVFVLEHALASLWIEWGVKPDAVAGHSLGEYAALVTAGVLKLDDALRLVACSPDGGDARRNEKYSGLSIACYNSDADCVVGGPVDQLDLLQKQYKESGHKCLRLNVQCAYHTRAMGPILDDLRALGAQARLAAPTLPVLANVHGVLVQPGDASIFTPEYFARHCGESVRFEQGIQDLIASPEFATVSACIEIGPHPTTLPMLRCLQGRAGTPLLLPSLRKDASDFAVLCAALAGLYALPVANDIAWRKVFSALAPTAHLVDLPLYPFADTRYWVTFEETAPQAAAALATTLPKPRFSLLDSCVGMPSAEGVDGVFETPFSQLADLVEGHKVSGFALCPASVYHELAAAGAQLVLEHLARIPEDAVLDLAGITYSNPLVYSPDVERTVRTDITLNAPGEKYVGAFSISSYTTGGERQPHCTGFFNVRGSSERASKLALASTMVERRRQAVLDSRGAETFYTRTAYDLVFSRIVAYSPIFHSMKSITIQANGIDAYAVVQLPAAAPKGAYVIHPIFMDTLLHVAGFVINCNAGANEAFICSQVDKVIAVPELADMSATYGVYTTIGFMSDSLAVADAYAVRMDGAQGTVVAHMKRMRFRKLRLNGFKSLLSMAAGGAAHHTPAHSAPQHKHGAPTAAQLSSPTKARDLAADIIRLISDTCGVPVADVKLQARLADLGIDSLMSIELAGRLQTILPSVHVDSDALAEFHTVGDMVDDLKGKAGAATPHSDSSDTALESDEESTDVPPEQDGAVSLDKIKEIISTILDVPVKSIADDEDLERLGLDSLTAIEARHILQTSLNVDISEDAFASCKSIRELGNAISPPPTLKKPQASAKESSTDAPPLFLIHDGSGIAHCYGKLSSIGRTLWGIHNPKLPTGEKWEGGVVEMGTYYAGLIKKVVGNQGCIVGGWSFGGVIAYEAARQLIAAGVPVKGLVLIDSPHPLTSSALPDSLIDAVIGGVSANNKLTPLIITQMKNATRALVAYDPSSSPLRSEKIQSLEFLGDRANPTQAVAEWESVLGSKVPVLDIPGNHFEVFERANVGAVSERLKEALALFQ</sequence>
<dbReference type="InterPro" id="IPR029058">
    <property type="entry name" value="AB_hydrolase_fold"/>
</dbReference>
<dbReference type="SUPFAM" id="SSF47336">
    <property type="entry name" value="ACP-like"/>
    <property type="match status" value="2"/>
</dbReference>
<dbReference type="InterPro" id="IPR001031">
    <property type="entry name" value="Thioesterase"/>
</dbReference>
<evidence type="ECO:0000256" key="3">
    <source>
        <dbReference type="ARBA" id="ARBA00022679"/>
    </source>
</evidence>
<dbReference type="OMA" id="HPIFMDT"/>
<dbReference type="InterPro" id="IPR014043">
    <property type="entry name" value="Acyl_transferase_dom"/>
</dbReference>
<dbReference type="InterPro" id="IPR050091">
    <property type="entry name" value="PKS_NRPS_Biosynth_Enz"/>
</dbReference>
<dbReference type="Proteomes" id="UP000092993">
    <property type="component" value="Unassembled WGS sequence"/>
</dbReference>
<reference evidence="8 9" key="1">
    <citation type="submission" date="2016-03" db="EMBL/GenBank/DDBJ databases">
        <title>Whole genome sequencing of Grifola frondosa 9006-11.</title>
        <authorList>
            <person name="Min B."/>
            <person name="Park H."/>
            <person name="Kim J.-G."/>
            <person name="Cho H."/>
            <person name="Oh Y.-L."/>
            <person name="Kong W.-S."/>
            <person name="Choi I.-G."/>
        </authorList>
    </citation>
    <scope>NUCLEOTIDE SEQUENCE [LARGE SCALE GENOMIC DNA]</scope>
    <source>
        <strain evidence="8 9">9006-11</strain>
    </source>
</reference>
<feature type="domain" description="Carrier" evidence="6">
    <location>
        <begin position="918"/>
        <end position="995"/>
    </location>
</feature>
<dbReference type="InterPro" id="IPR020806">
    <property type="entry name" value="PKS_PP-bd"/>
</dbReference>
<proteinExistence type="predicted"/>
<dbReference type="InterPro" id="IPR036736">
    <property type="entry name" value="ACP-like_sf"/>
</dbReference>
<protein>
    <submittedName>
        <fullName evidence="8">Conidial yellow pigment biosynthesis polyketide synthase</fullName>
    </submittedName>
</protein>
<dbReference type="SUPFAM" id="SSF53474">
    <property type="entry name" value="alpha/beta-Hydrolases"/>
    <property type="match status" value="1"/>
</dbReference>
<feature type="active site" description="Proton donor; for dehydratase activity" evidence="4">
    <location>
        <position position="688"/>
    </location>
</feature>